<evidence type="ECO:0008006" key="7">
    <source>
        <dbReference type="Google" id="ProtNLM"/>
    </source>
</evidence>
<dbReference type="SUPFAM" id="SSF81995">
    <property type="entry name" value="beta-sandwich domain of Sec23/24"/>
    <property type="match status" value="1"/>
</dbReference>
<feature type="transmembrane region" description="Helical" evidence="4">
    <location>
        <begin position="95"/>
        <end position="117"/>
    </location>
</feature>
<evidence type="ECO:0000256" key="2">
    <source>
        <dbReference type="ARBA" id="ARBA00023136"/>
    </source>
</evidence>
<evidence type="ECO:0000313" key="6">
    <source>
        <dbReference type="Proteomes" id="UP001454036"/>
    </source>
</evidence>
<dbReference type="PANTHER" id="PTHR31234:SF2">
    <property type="entry name" value="OS05G0199100 PROTEIN"/>
    <property type="match status" value="1"/>
</dbReference>
<feature type="compositionally biased region" description="Pro residues" evidence="3">
    <location>
        <begin position="25"/>
        <end position="56"/>
    </location>
</feature>
<gene>
    <name evidence="5" type="ORF">LIER_08119</name>
</gene>
<dbReference type="Proteomes" id="UP001454036">
    <property type="component" value="Unassembled WGS sequence"/>
</dbReference>
<proteinExistence type="predicted"/>
<comment type="caution">
    <text evidence="5">The sequence shown here is derived from an EMBL/GenBank/DDBJ whole genome shotgun (WGS) entry which is preliminary data.</text>
</comment>
<keyword evidence="6" id="KW-1185">Reference proteome</keyword>
<keyword evidence="4" id="KW-1133">Transmembrane helix</keyword>
<keyword evidence="4" id="KW-0812">Transmembrane</keyword>
<evidence type="ECO:0000313" key="5">
    <source>
        <dbReference type="EMBL" id="GAA0148768.1"/>
    </source>
</evidence>
<name>A0AAV3PCE9_LITER</name>
<feature type="region of interest" description="Disordered" evidence="3">
    <location>
        <begin position="1"/>
        <end position="63"/>
    </location>
</feature>
<evidence type="ECO:0000256" key="3">
    <source>
        <dbReference type="SAM" id="MobiDB-lite"/>
    </source>
</evidence>
<dbReference type="AlphaFoldDB" id="A0AAV3PCE9"/>
<evidence type="ECO:0000256" key="4">
    <source>
        <dbReference type="SAM" id="Phobius"/>
    </source>
</evidence>
<dbReference type="EMBL" id="BAABME010001295">
    <property type="protein sequence ID" value="GAA0148768.1"/>
    <property type="molecule type" value="Genomic_DNA"/>
</dbReference>
<organism evidence="5 6">
    <name type="scientific">Lithospermum erythrorhizon</name>
    <name type="common">Purple gromwell</name>
    <name type="synonym">Lithospermum officinale var. erythrorhizon</name>
    <dbReference type="NCBI Taxonomy" id="34254"/>
    <lineage>
        <taxon>Eukaryota</taxon>
        <taxon>Viridiplantae</taxon>
        <taxon>Streptophyta</taxon>
        <taxon>Embryophyta</taxon>
        <taxon>Tracheophyta</taxon>
        <taxon>Spermatophyta</taxon>
        <taxon>Magnoliopsida</taxon>
        <taxon>eudicotyledons</taxon>
        <taxon>Gunneridae</taxon>
        <taxon>Pentapetalae</taxon>
        <taxon>asterids</taxon>
        <taxon>lamiids</taxon>
        <taxon>Boraginales</taxon>
        <taxon>Boraginaceae</taxon>
        <taxon>Boraginoideae</taxon>
        <taxon>Lithospermeae</taxon>
        <taxon>Lithospermum</taxon>
    </lineage>
</organism>
<sequence>MNQSTTAPNELERQSAPEGLGHPPRTQPEPMTPPPGYAPPPYHQGYPMQPPYPGYPDPSYHHQSMPPQNGAYYTASQYPQAYPEPRSRYSLARGILCLITMLVIFTTSMSILVWAIYGANIPFFLVESMSVPTFEFKNSTLNAIWEANVTVHNPNKRMKVSFEHIEGRLFYKDILIDVSMVEAIWNLNSQQDRIMTAKFAVPNSGYDSTGAFWYQQIDEDRKKGSIWFNLRFVTMASFNADDFWGRRSPLAIICDNIHVQFPDATGGGKWNGSKQSCFITG</sequence>
<dbReference type="GO" id="GO:0098542">
    <property type="term" value="P:defense response to other organism"/>
    <property type="evidence" value="ECO:0007669"/>
    <property type="project" value="InterPro"/>
</dbReference>
<reference evidence="5 6" key="1">
    <citation type="submission" date="2024-01" db="EMBL/GenBank/DDBJ databases">
        <title>The complete chloroplast genome sequence of Lithospermum erythrorhizon: insights into the phylogenetic relationship among Boraginaceae species and the maternal lineages of purple gromwells.</title>
        <authorList>
            <person name="Okada T."/>
            <person name="Watanabe K."/>
        </authorList>
    </citation>
    <scope>NUCLEOTIDE SEQUENCE [LARGE SCALE GENOMIC DNA]</scope>
</reference>
<comment type="subcellular location">
    <subcellularLocation>
        <location evidence="1">Membrane</location>
    </subcellularLocation>
</comment>
<dbReference type="PANTHER" id="PTHR31234">
    <property type="entry name" value="LATE EMBRYOGENESIS ABUNDANT (LEA) HYDROXYPROLINE-RICH GLYCOPROTEIN FAMILY"/>
    <property type="match status" value="1"/>
</dbReference>
<dbReference type="GO" id="GO:0005886">
    <property type="term" value="C:plasma membrane"/>
    <property type="evidence" value="ECO:0007669"/>
    <property type="project" value="TreeGrafter"/>
</dbReference>
<keyword evidence="2 4" id="KW-0472">Membrane</keyword>
<accession>A0AAV3PCE9</accession>
<dbReference type="InterPro" id="IPR044839">
    <property type="entry name" value="NDR1-like"/>
</dbReference>
<evidence type="ECO:0000256" key="1">
    <source>
        <dbReference type="ARBA" id="ARBA00004370"/>
    </source>
</evidence>
<protein>
    <recommendedName>
        <fullName evidence="7">Late embryogenesis abundant protein LEA-2 subgroup domain-containing protein</fullName>
    </recommendedName>
</protein>